<accession>A0A1H9RU18</accession>
<evidence type="ECO:0000313" key="2">
    <source>
        <dbReference type="EMBL" id="SER75429.1"/>
    </source>
</evidence>
<keyword evidence="1" id="KW-1133">Transmembrane helix</keyword>
<evidence type="ECO:0000313" key="3">
    <source>
        <dbReference type="Proteomes" id="UP000199352"/>
    </source>
</evidence>
<dbReference type="AlphaFoldDB" id="A0A1H9RU18"/>
<dbReference type="STRING" id="402600.SAMN05216188_11523"/>
<organism evidence="2 3">
    <name type="scientific">Lentzea xinjiangensis</name>
    <dbReference type="NCBI Taxonomy" id="402600"/>
    <lineage>
        <taxon>Bacteria</taxon>
        <taxon>Bacillati</taxon>
        <taxon>Actinomycetota</taxon>
        <taxon>Actinomycetes</taxon>
        <taxon>Pseudonocardiales</taxon>
        <taxon>Pseudonocardiaceae</taxon>
        <taxon>Lentzea</taxon>
    </lineage>
</organism>
<evidence type="ECO:0000256" key="1">
    <source>
        <dbReference type="SAM" id="Phobius"/>
    </source>
</evidence>
<keyword evidence="1" id="KW-0472">Membrane</keyword>
<name>A0A1H9RU18_9PSEU</name>
<dbReference type="EMBL" id="FOFR01000015">
    <property type="protein sequence ID" value="SER75429.1"/>
    <property type="molecule type" value="Genomic_DNA"/>
</dbReference>
<sequence>MEVIAVVLLVQGGGGLINNLAGGSRSWFALNHVEMPDALRITLHALMVLAGLVLVLRRFGWDRLKG</sequence>
<dbReference type="RefSeq" id="WP_245778094.1">
    <property type="nucleotide sequence ID" value="NZ_FOFR01000015.1"/>
</dbReference>
<reference evidence="3" key="1">
    <citation type="submission" date="2016-10" db="EMBL/GenBank/DDBJ databases">
        <authorList>
            <person name="Varghese N."/>
            <person name="Submissions S."/>
        </authorList>
    </citation>
    <scope>NUCLEOTIDE SEQUENCE [LARGE SCALE GENOMIC DNA]</scope>
    <source>
        <strain evidence="3">CGMCC 4.3525</strain>
    </source>
</reference>
<keyword evidence="1" id="KW-0812">Transmembrane</keyword>
<keyword evidence="3" id="KW-1185">Reference proteome</keyword>
<feature type="transmembrane region" description="Helical" evidence="1">
    <location>
        <begin position="39"/>
        <end position="56"/>
    </location>
</feature>
<protein>
    <submittedName>
        <fullName evidence="2">Uncharacterized protein</fullName>
    </submittedName>
</protein>
<dbReference type="Proteomes" id="UP000199352">
    <property type="component" value="Unassembled WGS sequence"/>
</dbReference>
<gene>
    <name evidence="2" type="ORF">SAMN05216188_11523</name>
</gene>
<proteinExistence type="predicted"/>